<gene>
    <name evidence="1" type="ORF">ABEB36_002788</name>
</gene>
<sequence>CPKNAAQLPPYAVGGPLNMGKIVEKILSTKWWCYKQSIECGKRFTIDSVCDQMRFMTNL</sequence>
<organism evidence="1 2">
    <name type="scientific">Hypothenemus hampei</name>
    <name type="common">Coffee berry borer</name>
    <dbReference type="NCBI Taxonomy" id="57062"/>
    <lineage>
        <taxon>Eukaryota</taxon>
        <taxon>Metazoa</taxon>
        <taxon>Ecdysozoa</taxon>
        <taxon>Arthropoda</taxon>
        <taxon>Hexapoda</taxon>
        <taxon>Insecta</taxon>
        <taxon>Pterygota</taxon>
        <taxon>Neoptera</taxon>
        <taxon>Endopterygota</taxon>
        <taxon>Coleoptera</taxon>
        <taxon>Polyphaga</taxon>
        <taxon>Cucujiformia</taxon>
        <taxon>Curculionidae</taxon>
        <taxon>Scolytinae</taxon>
        <taxon>Hypothenemus</taxon>
    </lineage>
</organism>
<feature type="non-terminal residue" evidence="1">
    <location>
        <position position="1"/>
    </location>
</feature>
<evidence type="ECO:0000313" key="2">
    <source>
        <dbReference type="Proteomes" id="UP001566132"/>
    </source>
</evidence>
<name>A0ABD1F6Z0_HYPHA</name>
<accession>A0ABD1F6Z0</accession>
<keyword evidence="2" id="KW-1185">Reference proteome</keyword>
<dbReference type="AlphaFoldDB" id="A0ABD1F6Z0"/>
<comment type="caution">
    <text evidence="1">The sequence shown here is derived from an EMBL/GenBank/DDBJ whole genome shotgun (WGS) entry which is preliminary data.</text>
</comment>
<protein>
    <submittedName>
        <fullName evidence="1">Uncharacterized protein</fullName>
    </submittedName>
</protein>
<feature type="non-terminal residue" evidence="1">
    <location>
        <position position="59"/>
    </location>
</feature>
<dbReference type="Proteomes" id="UP001566132">
    <property type="component" value="Unassembled WGS sequence"/>
</dbReference>
<evidence type="ECO:0000313" key="1">
    <source>
        <dbReference type="EMBL" id="KAL1513369.1"/>
    </source>
</evidence>
<proteinExistence type="predicted"/>
<reference evidence="1 2" key="1">
    <citation type="submission" date="2024-05" db="EMBL/GenBank/DDBJ databases">
        <title>Genetic variation in Jamaican populations of the coffee berry borer (Hypothenemus hampei).</title>
        <authorList>
            <person name="Errbii M."/>
            <person name="Myrie A."/>
        </authorList>
    </citation>
    <scope>NUCLEOTIDE SEQUENCE [LARGE SCALE GENOMIC DNA]</scope>
    <source>
        <strain evidence="1">JA-Hopewell-2020-01-JO</strain>
        <tissue evidence="1">Whole body</tissue>
    </source>
</reference>
<dbReference type="EMBL" id="JBDJPC010000002">
    <property type="protein sequence ID" value="KAL1513369.1"/>
    <property type="molecule type" value="Genomic_DNA"/>
</dbReference>